<evidence type="ECO:0000313" key="11">
    <source>
        <dbReference type="Proteomes" id="UP000271889"/>
    </source>
</evidence>
<dbReference type="Pfam" id="PF07885">
    <property type="entry name" value="Ion_trans_2"/>
    <property type="match status" value="1"/>
</dbReference>
<evidence type="ECO:0000256" key="8">
    <source>
        <dbReference type="SAM" id="Phobius"/>
    </source>
</evidence>
<evidence type="ECO:0000313" key="10">
    <source>
        <dbReference type="EMBL" id="VDK59722.1"/>
    </source>
</evidence>
<dbReference type="SUPFAM" id="SSF81324">
    <property type="entry name" value="Voltage-gated potassium channels"/>
    <property type="match status" value="1"/>
</dbReference>
<dbReference type="PANTHER" id="PTHR11003:SF335">
    <property type="entry name" value="POTASSIUM CHANNEL DOMAIN-CONTAINING PROTEIN"/>
    <property type="match status" value="1"/>
</dbReference>
<protein>
    <recommendedName>
        <fullName evidence="9">Potassium channel domain-containing protein</fullName>
    </recommendedName>
</protein>
<sequence length="216" mass="24742">MCDVHQSLRLIDQPAGKSKFQTVEILEKIHTKMITDHIHIQSPVEVITKRFLDERCCDKTDIKREIFVASLPYLAICLTLILYVMLGAFVFSAIDDFMDKDNFTTKCFFIFTTLTTIGYGDLAPRNAFSKIFCLIYVGIGVPLLLLALANFGQLFAEFFWTCMMSISPDIHVDPESRRKLPIVVVIALLLIHTMFGAVLFSFWLHKLPFVTAIYFR</sequence>
<evidence type="ECO:0000256" key="1">
    <source>
        <dbReference type="ARBA" id="ARBA00004141"/>
    </source>
</evidence>
<name>A0A3P6R9I9_CYLGO</name>
<keyword evidence="3 8" id="KW-0812">Transmembrane</keyword>
<feature type="domain" description="Potassium channel" evidence="9">
    <location>
        <begin position="80"/>
        <end position="156"/>
    </location>
</feature>
<accession>A0A3P6R9I9</accession>
<evidence type="ECO:0000259" key="9">
    <source>
        <dbReference type="Pfam" id="PF07885"/>
    </source>
</evidence>
<gene>
    <name evidence="10" type="ORF">CGOC_LOCUS4765</name>
</gene>
<feature type="transmembrane region" description="Helical" evidence="8">
    <location>
        <begin position="103"/>
        <end position="122"/>
    </location>
</feature>
<keyword evidence="5" id="KW-0406">Ion transport</keyword>
<evidence type="ECO:0000256" key="2">
    <source>
        <dbReference type="ARBA" id="ARBA00022448"/>
    </source>
</evidence>
<dbReference type="OrthoDB" id="297496at2759"/>
<dbReference type="InterPro" id="IPR003280">
    <property type="entry name" value="2pore_dom_K_chnl"/>
</dbReference>
<dbReference type="GO" id="GO:0030322">
    <property type="term" value="P:stabilization of membrane potential"/>
    <property type="evidence" value="ECO:0007669"/>
    <property type="project" value="TreeGrafter"/>
</dbReference>
<dbReference type="PANTHER" id="PTHR11003">
    <property type="entry name" value="POTASSIUM CHANNEL, SUBFAMILY K"/>
    <property type="match status" value="1"/>
</dbReference>
<keyword evidence="2" id="KW-0813">Transport</keyword>
<dbReference type="GO" id="GO:0015271">
    <property type="term" value="F:outward rectifier potassium channel activity"/>
    <property type="evidence" value="ECO:0007669"/>
    <property type="project" value="TreeGrafter"/>
</dbReference>
<feature type="transmembrane region" description="Helical" evidence="8">
    <location>
        <begin position="71"/>
        <end position="91"/>
    </location>
</feature>
<dbReference type="Gene3D" id="1.10.287.70">
    <property type="match status" value="1"/>
</dbReference>
<dbReference type="GO" id="GO:0005886">
    <property type="term" value="C:plasma membrane"/>
    <property type="evidence" value="ECO:0007669"/>
    <property type="project" value="TreeGrafter"/>
</dbReference>
<evidence type="ECO:0000256" key="4">
    <source>
        <dbReference type="ARBA" id="ARBA00022989"/>
    </source>
</evidence>
<feature type="transmembrane region" description="Helical" evidence="8">
    <location>
        <begin position="180"/>
        <end position="204"/>
    </location>
</feature>
<evidence type="ECO:0000256" key="6">
    <source>
        <dbReference type="ARBA" id="ARBA00023136"/>
    </source>
</evidence>
<keyword evidence="7" id="KW-0407">Ion channel</keyword>
<keyword evidence="11" id="KW-1185">Reference proteome</keyword>
<evidence type="ECO:0000256" key="5">
    <source>
        <dbReference type="ARBA" id="ARBA00023065"/>
    </source>
</evidence>
<dbReference type="Proteomes" id="UP000271889">
    <property type="component" value="Unassembled WGS sequence"/>
</dbReference>
<organism evidence="10 11">
    <name type="scientific">Cylicostephanus goldi</name>
    <name type="common">Nematode worm</name>
    <dbReference type="NCBI Taxonomy" id="71465"/>
    <lineage>
        <taxon>Eukaryota</taxon>
        <taxon>Metazoa</taxon>
        <taxon>Ecdysozoa</taxon>
        <taxon>Nematoda</taxon>
        <taxon>Chromadorea</taxon>
        <taxon>Rhabditida</taxon>
        <taxon>Rhabditina</taxon>
        <taxon>Rhabditomorpha</taxon>
        <taxon>Strongyloidea</taxon>
        <taxon>Strongylidae</taxon>
        <taxon>Cylicostephanus</taxon>
    </lineage>
</organism>
<comment type="subcellular location">
    <subcellularLocation>
        <location evidence="1">Membrane</location>
        <topology evidence="1">Multi-pass membrane protein</topology>
    </subcellularLocation>
</comment>
<dbReference type="EMBL" id="UYRV01013610">
    <property type="protein sequence ID" value="VDK59722.1"/>
    <property type="molecule type" value="Genomic_DNA"/>
</dbReference>
<feature type="transmembrane region" description="Helical" evidence="8">
    <location>
        <begin position="134"/>
        <end position="160"/>
    </location>
</feature>
<dbReference type="GO" id="GO:0022841">
    <property type="term" value="F:potassium ion leak channel activity"/>
    <property type="evidence" value="ECO:0007669"/>
    <property type="project" value="TreeGrafter"/>
</dbReference>
<reference evidence="10 11" key="1">
    <citation type="submission" date="2018-11" db="EMBL/GenBank/DDBJ databases">
        <authorList>
            <consortium name="Pathogen Informatics"/>
        </authorList>
    </citation>
    <scope>NUCLEOTIDE SEQUENCE [LARGE SCALE GENOMIC DNA]</scope>
</reference>
<evidence type="ECO:0000256" key="3">
    <source>
        <dbReference type="ARBA" id="ARBA00022692"/>
    </source>
</evidence>
<keyword evidence="4 8" id="KW-1133">Transmembrane helix</keyword>
<dbReference type="InterPro" id="IPR013099">
    <property type="entry name" value="K_chnl_dom"/>
</dbReference>
<proteinExistence type="predicted"/>
<keyword evidence="6 8" id="KW-0472">Membrane</keyword>
<dbReference type="AlphaFoldDB" id="A0A3P6R9I9"/>
<evidence type="ECO:0000256" key="7">
    <source>
        <dbReference type="ARBA" id="ARBA00023303"/>
    </source>
</evidence>